<evidence type="ECO:0000256" key="1">
    <source>
        <dbReference type="ARBA" id="ARBA00004123"/>
    </source>
</evidence>
<dbReference type="Ensembl" id="ENSEEET00000044799.2">
    <property type="protein sequence ID" value="ENSEEEP00000044296.2"/>
    <property type="gene ID" value="ENSEEEG00000020923.2"/>
</dbReference>
<evidence type="ECO:0000256" key="4">
    <source>
        <dbReference type="ARBA" id="ARBA00022771"/>
    </source>
</evidence>
<dbReference type="Pfam" id="PF13445">
    <property type="entry name" value="zf-RING_UBOX"/>
    <property type="match status" value="1"/>
</dbReference>
<reference evidence="14" key="5">
    <citation type="submission" date="2025-09" db="UniProtKB">
        <authorList>
            <consortium name="Ensembl"/>
        </authorList>
    </citation>
    <scope>IDENTIFICATION</scope>
</reference>
<dbReference type="PROSITE" id="PS50089">
    <property type="entry name" value="ZF_RING_2"/>
    <property type="match status" value="1"/>
</dbReference>
<dbReference type="GO" id="GO:0008270">
    <property type="term" value="F:zinc ion binding"/>
    <property type="evidence" value="ECO:0007669"/>
    <property type="project" value="UniProtKB-KW"/>
</dbReference>
<dbReference type="PROSITE" id="PS50119">
    <property type="entry name" value="ZF_BBOX"/>
    <property type="match status" value="2"/>
</dbReference>
<feature type="domain" description="B box-type" evidence="13">
    <location>
        <begin position="199"/>
        <end position="240"/>
    </location>
</feature>
<evidence type="ECO:0000256" key="9">
    <source>
        <dbReference type="ARBA" id="ARBA00023242"/>
    </source>
</evidence>
<reference evidence="15" key="2">
    <citation type="journal article" date="2017" name="Sci. Adv.">
        <title>A tail of two voltages: Proteomic comparison of the three electric organs of the electric eel.</title>
        <authorList>
            <person name="Traeger L.L."/>
            <person name="Sabat G."/>
            <person name="Barrett-Wilt G.A."/>
            <person name="Wells G.B."/>
            <person name="Sussman M.R."/>
        </authorList>
    </citation>
    <scope>NUCLEOTIDE SEQUENCE [LARGE SCALE GENOMIC DNA]</scope>
</reference>
<dbReference type="InterPro" id="IPR013083">
    <property type="entry name" value="Znf_RING/FYVE/PHD"/>
</dbReference>
<evidence type="ECO:0000256" key="6">
    <source>
        <dbReference type="ARBA" id="ARBA00022833"/>
    </source>
</evidence>
<dbReference type="Pfam" id="PF00643">
    <property type="entry name" value="zf-B_box"/>
    <property type="match status" value="1"/>
</dbReference>
<dbReference type="InterPro" id="IPR027370">
    <property type="entry name" value="Znf-RING_euk"/>
</dbReference>
<dbReference type="PANTHER" id="PTHR45915">
    <property type="entry name" value="TRANSCRIPTION INTERMEDIARY FACTOR"/>
    <property type="match status" value="1"/>
</dbReference>
<dbReference type="GO" id="GO:0000785">
    <property type="term" value="C:chromatin"/>
    <property type="evidence" value="ECO:0007669"/>
    <property type="project" value="TreeGrafter"/>
</dbReference>
<reference evidence="14" key="4">
    <citation type="submission" date="2025-08" db="UniProtKB">
        <authorList>
            <consortium name="Ensembl"/>
        </authorList>
    </citation>
    <scope>IDENTIFICATION</scope>
</reference>
<keyword evidence="7" id="KW-0175">Coiled coil</keyword>
<evidence type="ECO:0000256" key="10">
    <source>
        <dbReference type="PROSITE-ProRule" id="PRU00024"/>
    </source>
</evidence>
<keyword evidence="2" id="KW-0479">Metal-binding</keyword>
<dbReference type="Gene3D" id="3.30.40.10">
    <property type="entry name" value="Zinc/RING finger domain, C3HC4 (zinc finger)"/>
    <property type="match status" value="1"/>
</dbReference>
<evidence type="ECO:0000256" key="8">
    <source>
        <dbReference type="ARBA" id="ARBA00023117"/>
    </source>
</evidence>
<feature type="domain" description="B box-type" evidence="13">
    <location>
        <begin position="139"/>
        <end position="186"/>
    </location>
</feature>
<dbReference type="Proteomes" id="UP000314983">
    <property type="component" value="Chromosome 7"/>
</dbReference>
<evidence type="ECO:0000259" key="12">
    <source>
        <dbReference type="PROSITE" id="PS50089"/>
    </source>
</evidence>
<protein>
    <submittedName>
        <fullName evidence="14">Uncharacterized protein</fullName>
    </submittedName>
</protein>
<keyword evidence="4 10" id="KW-0863">Zinc-finger</keyword>
<dbReference type="SMART" id="SM00184">
    <property type="entry name" value="RING"/>
    <property type="match status" value="1"/>
</dbReference>
<dbReference type="FunFam" id="3.30.160.60:FF:000074">
    <property type="entry name" value="Tripartite motif containing 66"/>
    <property type="match status" value="1"/>
</dbReference>
<evidence type="ECO:0000313" key="15">
    <source>
        <dbReference type="Proteomes" id="UP000314983"/>
    </source>
</evidence>
<evidence type="ECO:0000259" key="13">
    <source>
        <dbReference type="PROSITE" id="PS50119"/>
    </source>
</evidence>
<reference evidence="15" key="1">
    <citation type="journal article" date="2014" name="Science">
        <title>Nonhuman genetics. Genomic basis for the convergent evolution of electric organs.</title>
        <authorList>
            <person name="Gallant J.R."/>
            <person name="Traeger L.L."/>
            <person name="Volkening J.D."/>
            <person name="Moffett H."/>
            <person name="Chen P.H."/>
            <person name="Novina C.D."/>
            <person name="Phillips G.N.Jr."/>
            <person name="Anand R."/>
            <person name="Wells G.B."/>
            <person name="Pinch M."/>
            <person name="Guth R."/>
            <person name="Unguez G.A."/>
            <person name="Albert J.S."/>
            <person name="Zakon H.H."/>
            <person name="Samanta M.P."/>
            <person name="Sussman M.R."/>
        </authorList>
    </citation>
    <scope>NUCLEOTIDE SEQUENCE [LARGE SCALE GENOMIC DNA]</scope>
</reference>
<keyword evidence="3" id="KW-0677">Repeat</keyword>
<keyword evidence="5" id="KW-0833">Ubl conjugation pathway</keyword>
<dbReference type="InterPro" id="IPR017907">
    <property type="entry name" value="Znf_RING_CS"/>
</dbReference>
<gene>
    <name evidence="14" type="primary">TRIM24</name>
</gene>
<comment type="subcellular location">
    <subcellularLocation>
        <location evidence="1">Nucleus</location>
    </subcellularLocation>
</comment>
<evidence type="ECO:0000256" key="3">
    <source>
        <dbReference type="ARBA" id="ARBA00022737"/>
    </source>
</evidence>
<dbReference type="AlphaFoldDB" id="A0A4W4H6Q1"/>
<dbReference type="PANTHER" id="PTHR45915:SF4">
    <property type="entry name" value="TRANSCRIPTION INTERMEDIARY FACTOR 1-ALPHA"/>
    <property type="match status" value="1"/>
</dbReference>
<dbReference type="SMART" id="SM00502">
    <property type="entry name" value="BBC"/>
    <property type="match status" value="1"/>
</dbReference>
<name>A0A4W4H6Q1_ELEEL</name>
<dbReference type="InterPro" id="IPR003649">
    <property type="entry name" value="Bbox_C"/>
</dbReference>
<organism evidence="14 15">
    <name type="scientific">Electrophorus electricus</name>
    <name type="common">Electric eel</name>
    <name type="synonym">Gymnotus electricus</name>
    <dbReference type="NCBI Taxonomy" id="8005"/>
    <lineage>
        <taxon>Eukaryota</taxon>
        <taxon>Metazoa</taxon>
        <taxon>Chordata</taxon>
        <taxon>Craniata</taxon>
        <taxon>Vertebrata</taxon>
        <taxon>Euteleostomi</taxon>
        <taxon>Actinopterygii</taxon>
        <taxon>Neopterygii</taxon>
        <taxon>Teleostei</taxon>
        <taxon>Ostariophysi</taxon>
        <taxon>Gymnotiformes</taxon>
        <taxon>Gymnotoidei</taxon>
        <taxon>Gymnotidae</taxon>
        <taxon>Electrophorus</taxon>
    </lineage>
</organism>
<evidence type="ECO:0000256" key="11">
    <source>
        <dbReference type="SAM" id="MobiDB-lite"/>
    </source>
</evidence>
<dbReference type="SUPFAM" id="SSF57850">
    <property type="entry name" value="RING/U-box"/>
    <property type="match status" value="1"/>
</dbReference>
<dbReference type="GO" id="GO:0005634">
    <property type="term" value="C:nucleus"/>
    <property type="evidence" value="ECO:0007669"/>
    <property type="project" value="UniProtKB-SubCell"/>
</dbReference>
<dbReference type="GeneTree" id="ENSGT00940000159863"/>
<dbReference type="SMART" id="SM00336">
    <property type="entry name" value="BBOX"/>
    <property type="match status" value="2"/>
</dbReference>
<evidence type="ECO:0000256" key="5">
    <source>
        <dbReference type="ARBA" id="ARBA00022786"/>
    </source>
</evidence>
<evidence type="ECO:0000256" key="7">
    <source>
        <dbReference type="ARBA" id="ARBA00023054"/>
    </source>
</evidence>
<dbReference type="InterPro" id="IPR047058">
    <property type="entry name" value="TIF1b_Bbox2_Znf"/>
</dbReference>
<dbReference type="PROSITE" id="PS00518">
    <property type="entry name" value="ZF_RING_1"/>
    <property type="match status" value="1"/>
</dbReference>
<reference evidence="14" key="3">
    <citation type="submission" date="2020-05" db="EMBL/GenBank/DDBJ databases">
        <title>Electrophorus electricus (electric eel) genome, fEleEle1, primary haplotype.</title>
        <authorList>
            <person name="Myers G."/>
            <person name="Meyer A."/>
            <person name="Fedrigo O."/>
            <person name="Formenti G."/>
            <person name="Rhie A."/>
            <person name="Tracey A."/>
            <person name="Sims Y."/>
            <person name="Jarvis E.D."/>
        </authorList>
    </citation>
    <scope>NUCLEOTIDE SEQUENCE [LARGE SCALE GENOMIC DNA]</scope>
</reference>
<evidence type="ECO:0000256" key="2">
    <source>
        <dbReference type="ARBA" id="ARBA00022723"/>
    </source>
</evidence>
<feature type="region of interest" description="Disordered" evidence="11">
    <location>
        <begin position="485"/>
        <end position="521"/>
    </location>
</feature>
<keyword evidence="9" id="KW-0539">Nucleus</keyword>
<dbReference type="SUPFAM" id="SSF57845">
    <property type="entry name" value="B-box zinc-binding domain"/>
    <property type="match status" value="1"/>
</dbReference>
<accession>A0A4W4H6Q1</accession>
<dbReference type="CDD" id="cd19829">
    <property type="entry name" value="Bbox2_TIF1b_C-VI"/>
    <property type="match status" value="1"/>
</dbReference>
<dbReference type="InterPro" id="IPR001841">
    <property type="entry name" value="Znf_RING"/>
</dbReference>
<evidence type="ECO:0000313" key="14">
    <source>
        <dbReference type="Ensembl" id="ENSEEEP00000044296.2"/>
    </source>
</evidence>
<sequence>MEAWLLTPTYNFYRVPAEIQMIIVENEAESKPIQEANAKEESSQSLLDICPLCKLSFHSREPKLLPCLHSFCKRCLPSPSRNLLFADQGTNHQMPIESQAKPLNIIRCPVCYQDCREVEVLDNFFAKDTMEVPSSTVEKTSQLCMSCDDNTEATGFCVECVEFLCVTCIEAHQRVKFTRDHTIRQMEEMSSEAMGASTQKPVFCEVHKQEPLKLFCETCDRLTCRDCQLLKHKDHNYQFLEDAYRNHREHLVKMTGQLQEKRKAIGEVSDTINSGLHQVDENRKAVANEIKKAICNLIMEINRKGKILINQLEALTKDHEMVLKKQQEDISSLTKHLDHVITFTKWATASNSGTALLYCKRLIMYQIQYLLRAKCNTSYVPQSSVRFQCRSAFWASNVDLGKTVESMSLLSLPRSGGYEEGSWYNLRNTGWFNSFILCMYLFELFPFLRFSTGREGPSAPAQRATTIPFSANECRSQTGWAHGALPRVPGSAAPETEHSGPAADAGGKACPAPQPPSLTQSLVVGHAASRAADA</sequence>
<proteinExistence type="predicted"/>
<keyword evidence="15" id="KW-1185">Reference proteome</keyword>
<keyword evidence="6" id="KW-0862">Zinc</keyword>
<feature type="domain" description="RING-type" evidence="12">
    <location>
        <begin position="50"/>
        <end position="111"/>
    </location>
</feature>
<dbReference type="InterPro" id="IPR000315">
    <property type="entry name" value="Znf_B-box"/>
</dbReference>
<dbReference type="Gene3D" id="3.30.160.60">
    <property type="entry name" value="Classic Zinc Finger"/>
    <property type="match status" value="1"/>
</dbReference>
<keyword evidence="8" id="KW-0103">Bromodomain</keyword>